<organism evidence="2">
    <name type="scientific">Salvia splendens</name>
    <name type="common">Scarlet sage</name>
    <dbReference type="NCBI Taxonomy" id="180675"/>
    <lineage>
        <taxon>Eukaryota</taxon>
        <taxon>Viridiplantae</taxon>
        <taxon>Streptophyta</taxon>
        <taxon>Embryophyta</taxon>
        <taxon>Tracheophyta</taxon>
        <taxon>Spermatophyta</taxon>
        <taxon>Magnoliopsida</taxon>
        <taxon>eudicotyledons</taxon>
        <taxon>Gunneridae</taxon>
        <taxon>Pentapetalae</taxon>
        <taxon>asterids</taxon>
        <taxon>lamiids</taxon>
        <taxon>Lamiales</taxon>
        <taxon>Lamiaceae</taxon>
        <taxon>Nepetoideae</taxon>
        <taxon>Mentheae</taxon>
        <taxon>Salviinae</taxon>
        <taxon>Salvia</taxon>
        <taxon>Salvia subgen. Calosphace</taxon>
        <taxon>core Calosphace</taxon>
    </lineage>
</organism>
<dbReference type="Pfam" id="PF04520">
    <property type="entry name" value="Senescence_reg"/>
    <property type="match status" value="1"/>
</dbReference>
<name>A0A8X8ZH38_SALSN</name>
<reference evidence="2" key="2">
    <citation type="submission" date="2020-08" db="EMBL/GenBank/DDBJ databases">
        <title>Plant Genome Project.</title>
        <authorList>
            <person name="Zhang R.-G."/>
        </authorList>
    </citation>
    <scope>NUCLEOTIDE SEQUENCE</scope>
    <source>
        <strain evidence="2">Huo1</strain>
        <tissue evidence="2">Leaf</tissue>
    </source>
</reference>
<evidence type="ECO:0000256" key="1">
    <source>
        <dbReference type="ARBA" id="ARBA00034773"/>
    </source>
</evidence>
<evidence type="ECO:0000313" key="3">
    <source>
        <dbReference type="Proteomes" id="UP000298416"/>
    </source>
</evidence>
<dbReference type="GO" id="GO:0010150">
    <property type="term" value="P:leaf senescence"/>
    <property type="evidence" value="ECO:0007669"/>
    <property type="project" value="UniProtKB-ARBA"/>
</dbReference>
<dbReference type="InterPro" id="IPR007608">
    <property type="entry name" value="Senescence_reg_S40"/>
</dbReference>
<evidence type="ECO:0000313" key="2">
    <source>
        <dbReference type="EMBL" id="KAG6403754.1"/>
    </source>
</evidence>
<proteinExistence type="inferred from homology"/>
<dbReference type="PANTHER" id="PTHR46525">
    <property type="entry name" value="EMB|CAB72159.1"/>
    <property type="match status" value="1"/>
</dbReference>
<dbReference type="Proteomes" id="UP000298416">
    <property type="component" value="Unassembled WGS sequence"/>
</dbReference>
<protein>
    <submittedName>
        <fullName evidence="2">Uncharacterized protein</fullName>
    </submittedName>
</protein>
<dbReference type="PANTHER" id="PTHR46525:SF17">
    <property type="entry name" value="SENESCENCE REGULATOR S40"/>
    <property type="match status" value="1"/>
</dbReference>
<sequence length="237" mass="26177">MAARNSHRYLTFATATLAPAPTEDHLEFEESEVWSSIVFGEPKMQARRRPSRKPLKVKNNDVDRLARSLPVNVPEWSKILGGEWRPRDEYEAEEENDRMPPHEYLARIRGASLSVHEGEGRTLKGRDLSRWLVMLKQDDERCGGGGGTTMTVSCYPSTPKRPVGPNMMVGEKARTAAAEIDEAGTPYTWMAVHSRRVDSARAVDNEFGGGGTDDVYPVDMEEVVGTYPTGGVVAAGT</sequence>
<dbReference type="AlphaFoldDB" id="A0A8X8ZH38"/>
<comment type="caution">
    <text evidence="2">The sequence shown here is derived from an EMBL/GenBank/DDBJ whole genome shotgun (WGS) entry which is preliminary data.</text>
</comment>
<keyword evidence="3" id="KW-1185">Reference proteome</keyword>
<dbReference type="EMBL" id="PNBA02000013">
    <property type="protein sequence ID" value="KAG6403754.1"/>
    <property type="molecule type" value="Genomic_DNA"/>
</dbReference>
<comment type="similarity">
    <text evidence="1">Belongs to the senescence regulator S40 family.</text>
</comment>
<gene>
    <name evidence="2" type="ORF">SASPL_135985</name>
</gene>
<accession>A0A8X8ZH38</accession>
<reference evidence="2" key="1">
    <citation type="submission" date="2018-01" db="EMBL/GenBank/DDBJ databases">
        <authorList>
            <person name="Mao J.F."/>
        </authorList>
    </citation>
    <scope>NUCLEOTIDE SEQUENCE</scope>
    <source>
        <strain evidence="2">Huo1</strain>
        <tissue evidence="2">Leaf</tissue>
    </source>
</reference>